<name>A0ABT1PKR3_9ACTN</name>
<protein>
    <recommendedName>
        <fullName evidence="3">Transposase</fullName>
    </recommendedName>
</protein>
<sequence length="90" mass="10337">MRLGTDNPRWGFRRGHGELRRLGHTISTATVRRILRAAGLTPGRRGQTARREWTEFLKAQANGLLATDFFHTDTIGLQRLYALFIMEVRT</sequence>
<dbReference type="RefSeq" id="WP_255931282.1">
    <property type="nucleotide sequence ID" value="NZ_JBHRWQ010000001.1"/>
</dbReference>
<evidence type="ECO:0000313" key="1">
    <source>
        <dbReference type="EMBL" id="MCQ4045123.1"/>
    </source>
</evidence>
<comment type="caution">
    <text evidence="1">The sequence shown here is derived from an EMBL/GenBank/DDBJ whole genome shotgun (WGS) entry which is preliminary data.</text>
</comment>
<proteinExistence type="predicted"/>
<reference evidence="1 2" key="1">
    <citation type="submission" date="2022-06" db="EMBL/GenBank/DDBJ databases">
        <title>Draft genome sequence of type strain Streptomyces rubrisoli DSM 42083.</title>
        <authorList>
            <person name="Duangmal K."/>
            <person name="Klaysubun C."/>
        </authorList>
    </citation>
    <scope>NUCLEOTIDE SEQUENCE [LARGE SCALE GENOMIC DNA]</scope>
    <source>
        <strain evidence="1 2">DSM 42083</strain>
    </source>
</reference>
<evidence type="ECO:0000313" key="2">
    <source>
        <dbReference type="Proteomes" id="UP001206206"/>
    </source>
</evidence>
<accession>A0ABT1PKR3</accession>
<keyword evidence="2" id="KW-1185">Reference proteome</keyword>
<organism evidence="1 2">
    <name type="scientific">Streptantibioticus rubrisoli</name>
    <dbReference type="NCBI Taxonomy" id="1387313"/>
    <lineage>
        <taxon>Bacteria</taxon>
        <taxon>Bacillati</taxon>
        <taxon>Actinomycetota</taxon>
        <taxon>Actinomycetes</taxon>
        <taxon>Kitasatosporales</taxon>
        <taxon>Streptomycetaceae</taxon>
        <taxon>Streptantibioticus</taxon>
    </lineage>
</organism>
<dbReference type="EMBL" id="JANFNH010000037">
    <property type="protein sequence ID" value="MCQ4045123.1"/>
    <property type="molecule type" value="Genomic_DNA"/>
</dbReference>
<dbReference type="Proteomes" id="UP001206206">
    <property type="component" value="Unassembled WGS sequence"/>
</dbReference>
<evidence type="ECO:0008006" key="3">
    <source>
        <dbReference type="Google" id="ProtNLM"/>
    </source>
</evidence>
<gene>
    <name evidence="1" type="ORF">NON19_24610</name>
</gene>